<dbReference type="InterPro" id="IPR050097">
    <property type="entry name" value="Ferredoxin-NADP_redctase_2"/>
</dbReference>
<proteinExistence type="predicted"/>
<gene>
    <name evidence="5" type="ORF">KCMC57_15810</name>
</gene>
<dbReference type="GO" id="GO:0004791">
    <property type="term" value="F:thioredoxin-disulfide reductase (NADPH) activity"/>
    <property type="evidence" value="ECO:0007669"/>
    <property type="project" value="UniProtKB-EC"/>
</dbReference>
<dbReference type="EMBL" id="AP035881">
    <property type="protein sequence ID" value="BFP45213.1"/>
    <property type="molecule type" value="Genomic_DNA"/>
</dbReference>
<organism evidence="5">
    <name type="scientific">Kitasatospora sp. CMC57</name>
    <dbReference type="NCBI Taxonomy" id="3231513"/>
    <lineage>
        <taxon>Bacteria</taxon>
        <taxon>Bacillati</taxon>
        <taxon>Actinomycetota</taxon>
        <taxon>Actinomycetes</taxon>
        <taxon>Kitasatosporales</taxon>
        <taxon>Streptomycetaceae</taxon>
        <taxon>Kitasatospora</taxon>
    </lineage>
</organism>
<dbReference type="PRINTS" id="PR00368">
    <property type="entry name" value="FADPNR"/>
</dbReference>
<evidence type="ECO:0000256" key="1">
    <source>
        <dbReference type="ARBA" id="ARBA00022630"/>
    </source>
</evidence>
<evidence type="ECO:0000256" key="2">
    <source>
        <dbReference type="ARBA" id="ARBA00023002"/>
    </source>
</evidence>
<dbReference type="AlphaFoldDB" id="A0AB33JZW5"/>
<evidence type="ECO:0000259" key="4">
    <source>
        <dbReference type="Pfam" id="PF07992"/>
    </source>
</evidence>
<accession>A0AB33JZW5</accession>
<dbReference type="SUPFAM" id="SSF51905">
    <property type="entry name" value="FAD/NAD(P)-binding domain"/>
    <property type="match status" value="1"/>
</dbReference>
<dbReference type="InterPro" id="IPR023753">
    <property type="entry name" value="FAD/NAD-binding_dom"/>
</dbReference>
<reference evidence="5" key="1">
    <citation type="submission" date="2024-07" db="EMBL/GenBank/DDBJ databases">
        <title>Complete genome sequences of cellulolytic bacteria, Kitasatospora sp. CMC57 and Streptomyces sp. CMC78, isolated from Japanese agricultural soil.</title>
        <authorList>
            <person name="Hashimoto T."/>
            <person name="Ito M."/>
            <person name="Iwamoto M."/>
            <person name="Fukahori D."/>
            <person name="Shoda T."/>
            <person name="Sakoda M."/>
            <person name="Morohoshi T."/>
            <person name="Mitsuboshi M."/>
            <person name="Nishizawa T."/>
        </authorList>
    </citation>
    <scope>NUCLEOTIDE SEQUENCE</scope>
    <source>
        <strain evidence="5">CMC57</strain>
    </source>
</reference>
<dbReference type="PRINTS" id="PR00469">
    <property type="entry name" value="PNDRDTASEII"/>
</dbReference>
<keyword evidence="2" id="KW-0560">Oxidoreductase</keyword>
<sequence>MTSSSSRPRPTVLVASADPALREDLADALRVRYDSRYRVRTVASLGEAVQLVADGTGQAQGGGLALAVTTEHLTDADGVEALEAVSALCPSAGGLLLLSGEQHRVGLPVRALALPDGPEQWEAEVLPVVDELLLDWKLSRRKGATSAVSVVGSLYSAPAYRIRDFLTRNAVPFTFVDTEPDAARGTGDDAAADGGSVTVVLADGRRLTDPGLSLLALELGLSRPASRTHYDLIVVGGGPAGLAGAVYGACENLDVLLVEDDAPGGQAGSTSRIENYLGFPAGLTGSELAQRALTQARRMGVEWVSTRVATALVPGPDGHTVHFDDGSRISARAVLVATGMQWRTLPVPGVERLTGAGVYFGSCLSEARASRGRHVYMIGAGNSAGQAALHFAEHADSVTLLVRDTSRRPKAMSAYLLDRIEENGRVELRTQTEVVETLGTTRLTGLRLRDTVTGAVEEVPASLLHVLIGSVPAGAWLADVCARDDAGFLLTGTDVRQAVHESADRLPRPWPEERDPFLMETSVPGVFAAGDVRAGSVKRVGSAVGEGAVALQAALTYLRTRPQRSAAVPAPVPPAAVAPGAAG</sequence>
<dbReference type="PANTHER" id="PTHR48105">
    <property type="entry name" value="THIOREDOXIN REDUCTASE 1-RELATED-RELATED"/>
    <property type="match status" value="1"/>
</dbReference>
<protein>
    <submittedName>
        <fullName evidence="5">FAD-dependent oxidoreductase</fullName>
    </submittedName>
</protein>
<comment type="catalytic activity">
    <reaction evidence="3">
        <text>[thioredoxin]-dithiol + NADP(+) = [thioredoxin]-disulfide + NADPH + H(+)</text>
        <dbReference type="Rhea" id="RHEA:20345"/>
        <dbReference type="Rhea" id="RHEA-COMP:10698"/>
        <dbReference type="Rhea" id="RHEA-COMP:10700"/>
        <dbReference type="ChEBI" id="CHEBI:15378"/>
        <dbReference type="ChEBI" id="CHEBI:29950"/>
        <dbReference type="ChEBI" id="CHEBI:50058"/>
        <dbReference type="ChEBI" id="CHEBI:57783"/>
        <dbReference type="ChEBI" id="CHEBI:58349"/>
        <dbReference type="EC" id="1.8.1.9"/>
    </reaction>
</comment>
<name>A0AB33JZW5_9ACTN</name>
<dbReference type="Gene3D" id="3.50.50.60">
    <property type="entry name" value="FAD/NAD(P)-binding domain"/>
    <property type="match status" value="2"/>
</dbReference>
<evidence type="ECO:0000256" key="3">
    <source>
        <dbReference type="ARBA" id="ARBA00048132"/>
    </source>
</evidence>
<dbReference type="InterPro" id="IPR036188">
    <property type="entry name" value="FAD/NAD-bd_sf"/>
</dbReference>
<feature type="domain" description="FAD/NAD(P)-binding" evidence="4">
    <location>
        <begin position="230"/>
        <end position="488"/>
    </location>
</feature>
<dbReference type="Pfam" id="PF07992">
    <property type="entry name" value="Pyr_redox_2"/>
    <property type="match status" value="1"/>
</dbReference>
<keyword evidence="1" id="KW-0285">Flavoprotein</keyword>
<dbReference type="RefSeq" id="WP_407987736.1">
    <property type="nucleotide sequence ID" value="NZ_AP035881.2"/>
</dbReference>
<evidence type="ECO:0000313" key="5">
    <source>
        <dbReference type="EMBL" id="BFP45213.1"/>
    </source>
</evidence>